<evidence type="ECO:0000256" key="1">
    <source>
        <dbReference type="SAM" id="MobiDB-lite"/>
    </source>
</evidence>
<dbReference type="SUPFAM" id="SSF48452">
    <property type="entry name" value="TPR-like"/>
    <property type="match status" value="1"/>
</dbReference>
<accession>A0AAN8NP67</accession>
<dbReference type="PANTHER" id="PTHR47643:SF2">
    <property type="entry name" value="TPR DOMAIN PROTEIN (AFU_ORTHOLOGUE AFUA_5G12710)"/>
    <property type="match status" value="1"/>
</dbReference>
<dbReference type="Proteomes" id="UP001307849">
    <property type="component" value="Unassembled WGS sequence"/>
</dbReference>
<dbReference type="EMBL" id="JAVHJM010000004">
    <property type="protein sequence ID" value="KAK6515119.1"/>
    <property type="molecule type" value="Genomic_DNA"/>
</dbReference>
<evidence type="ECO:0000259" key="2">
    <source>
        <dbReference type="PROSITE" id="PS50280"/>
    </source>
</evidence>
<organism evidence="3 4">
    <name type="scientific">Arthrobotrys conoides</name>
    <dbReference type="NCBI Taxonomy" id="74498"/>
    <lineage>
        <taxon>Eukaryota</taxon>
        <taxon>Fungi</taxon>
        <taxon>Dikarya</taxon>
        <taxon>Ascomycota</taxon>
        <taxon>Pezizomycotina</taxon>
        <taxon>Orbiliomycetes</taxon>
        <taxon>Orbiliales</taxon>
        <taxon>Orbiliaceae</taxon>
        <taxon>Arthrobotrys</taxon>
    </lineage>
</organism>
<keyword evidence="4" id="KW-1185">Reference proteome</keyword>
<comment type="caution">
    <text evidence="3">The sequence shown here is derived from an EMBL/GenBank/DDBJ whole genome shotgun (WGS) entry which is preliminary data.</text>
</comment>
<feature type="domain" description="SET" evidence="2">
    <location>
        <begin position="432"/>
        <end position="626"/>
    </location>
</feature>
<evidence type="ECO:0000313" key="4">
    <source>
        <dbReference type="Proteomes" id="UP001307849"/>
    </source>
</evidence>
<dbReference type="AlphaFoldDB" id="A0AAN8NP67"/>
<dbReference type="Pfam" id="PF00856">
    <property type="entry name" value="SET"/>
    <property type="match status" value="1"/>
</dbReference>
<feature type="region of interest" description="Disordered" evidence="1">
    <location>
        <begin position="909"/>
        <end position="945"/>
    </location>
</feature>
<dbReference type="Gene3D" id="2.170.270.10">
    <property type="entry name" value="SET domain"/>
    <property type="match status" value="1"/>
</dbReference>
<dbReference type="SUPFAM" id="SSF82199">
    <property type="entry name" value="SET domain"/>
    <property type="match status" value="1"/>
</dbReference>
<feature type="compositionally biased region" description="Pro residues" evidence="1">
    <location>
        <begin position="12"/>
        <end position="28"/>
    </location>
</feature>
<dbReference type="InterPro" id="IPR001214">
    <property type="entry name" value="SET_dom"/>
</dbReference>
<dbReference type="PANTHER" id="PTHR47643">
    <property type="entry name" value="TPR DOMAIN PROTEIN (AFU_ORTHOLOGUE AFUA_5G12710)"/>
    <property type="match status" value="1"/>
</dbReference>
<dbReference type="InterPro" id="IPR053209">
    <property type="entry name" value="Gramillin-biosynth_MTr"/>
</dbReference>
<evidence type="ECO:0000313" key="3">
    <source>
        <dbReference type="EMBL" id="KAK6515119.1"/>
    </source>
</evidence>
<protein>
    <recommendedName>
        <fullName evidence="2">SET domain-containing protein</fullName>
    </recommendedName>
</protein>
<dbReference type="PROSITE" id="PS50280">
    <property type="entry name" value="SET"/>
    <property type="match status" value="1"/>
</dbReference>
<dbReference type="Gene3D" id="1.25.40.10">
    <property type="entry name" value="Tetratricopeptide repeat domain"/>
    <property type="match status" value="1"/>
</dbReference>
<feature type="region of interest" description="Disordered" evidence="1">
    <location>
        <begin position="1"/>
        <end position="38"/>
    </location>
</feature>
<dbReference type="InterPro" id="IPR011990">
    <property type="entry name" value="TPR-like_helical_dom_sf"/>
</dbReference>
<sequence>MTFVSFFKRSPNTPPPPPSPPSPKPPPSSRNVIPPSTIITKPRSSLHTLELTRLDHNWSETYCKMAESMAPAYTDPARTRTLGTLTATFDQLRESSAPSQGKKNPLTTKDAVMEKYRYVHEEETKAYSNEGVSRFVLTEPYEPSNPSIPIEKLKKIQVRDLIIGRRHRGAYIKIKLAGMAHRHEFAVDVVFEDEGGSHGILRVYFLEEDTDPGDHLPKDDLFIIREPFFWDSGNGAIFVRVDHHSDMQSIHTWDAATEKHVPAIWKRGVPFEGMTATHLVGLAELFFEDGEFQTALQKYQWAEQRIVQKIGPEVSKEVLLRFYIGRAETNIRLRRHYATAKDIEAYLKLSPDDSEALFLRALRYYYTGKYEICQEETKKLLEKHPKQLTYAHLGRRAKERYEEMKFGKYNWRMMRQKASRLESNLDYAEFSHPVKLKKTQNGRRIFTTRDVKRGDILMVSKAIAITPFEEMNTCVQLAPRNGKFECEFGCSAVFDIEVLERIKREGPEWYEKTLCLMDEGGYLPAQYRYPDGTKVVDTFHIEALRRQNSIVVSNLPLLQHRSTGFRITVPTHIPRNIVYNCGMWFLPSFLRHSCIPNAHRAVIGDMLIVRAGKDIPKDTKVTINCSTPSNWEFPMTEFVCSCPVHTHDFILSGDPNDPENVEKLKGSIWREFNTKCQYIENAKANPEKWVKLNLLELLSSMSASLDKVRLTIPPANEIPQVQLAHRHRYIAASYYNAGQRRHARCSCYKVLDSLGVEYMVLEQFDKVIWTNHGQCTDDLLHTYNDLSAMAKTPGIKRCWRNAAIDTFEILFGERYSFDTVVSKAPFIELQDKCQCVGVDNLMDANEAQMRKRLGVDAKKEEETRNTVDGLAMMQIMNDGAARAWKNMQERKKRELKIGAENMAEIIMKREKEREKMKKKEEIEEEERRLKSEKENEKDGGPVKRK</sequence>
<proteinExistence type="predicted"/>
<name>A0AAN8NP67_9PEZI</name>
<gene>
    <name evidence="3" type="ORF">TWF506_007465</name>
</gene>
<dbReference type="InterPro" id="IPR046341">
    <property type="entry name" value="SET_dom_sf"/>
</dbReference>
<reference evidence="3 4" key="1">
    <citation type="submission" date="2019-10" db="EMBL/GenBank/DDBJ databases">
        <authorList>
            <person name="Palmer J.M."/>
        </authorList>
    </citation>
    <scope>NUCLEOTIDE SEQUENCE [LARGE SCALE GENOMIC DNA]</scope>
    <source>
        <strain evidence="3 4">TWF506</strain>
    </source>
</reference>